<evidence type="ECO:0000256" key="5">
    <source>
        <dbReference type="SAM" id="MobiDB-lite"/>
    </source>
</evidence>
<feature type="compositionally biased region" description="Low complexity" evidence="5">
    <location>
        <begin position="92"/>
        <end position="102"/>
    </location>
</feature>
<evidence type="ECO:0000313" key="8">
    <source>
        <dbReference type="Proteomes" id="UP001161017"/>
    </source>
</evidence>
<reference evidence="7" key="1">
    <citation type="journal article" date="2023" name="Genome Biol. Evol.">
        <title>First Whole Genome Sequence and Flow Cytometry Genome Size Data for the Lichen-Forming Fungus Ramalina farinacea (Ascomycota).</title>
        <authorList>
            <person name="Llewellyn T."/>
            <person name="Mian S."/>
            <person name="Hill R."/>
            <person name="Leitch I.J."/>
            <person name="Gaya E."/>
        </authorList>
    </citation>
    <scope>NUCLEOTIDE SEQUENCE</scope>
    <source>
        <strain evidence="7">LIQ254RAFAR</strain>
    </source>
</reference>
<name>A0AA43QQF1_9LECA</name>
<organism evidence="7 8">
    <name type="scientific">Ramalina farinacea</name>
    <dbReference type="NCBI Taxonomy" id="258253"/>
    <lineage>
        <taxon>Eukaryota</taxon>
        <taxon>Fungi</taxon>
        <taxon>Dikarya</taxon>
        <taxon>Ascomycota</taxon>
        <taxon>Pezizomycotina</taxon>
        <taxon>Lecanoromycetes</taxon>
        <taxon>OSLEUM clade</taxon>
        <taxon>Lecanoromycetidae</taxon>
        <taxon>Lecanorales</taxon>
        <taxon>Lecanorineae</taxon>
        <taxon>Ramalinaceae</taxon>
        <taxon>Ramalina</taxon>
    </lineage>
</organism>
<comment type="subcellular location">
    <subcellularLocation>
        <location evidence="1">Mitochondrion</location>
    </subcellularLocation>
</comment>
<dbReference type="Proteomes" id="UP001161017">
    <property type="component" value="Unassembled WGS sequence"/>
</dbReference>
<dbReference type="InterPro" id="IPR013177">
    <property type="entry name" value="Ribosomal_mS38_C"/>
</dbReference>
<evidence type="ECO:0000256" key="3">
    <source>
        <dbReference type="ARBA" id="ARBA00035647"/>
    </source>
</evidence>
<comment type="caution">
    <text evidence="7">The sequence shown here is derived from an EMBL/GenBank/DDBJ whole genome shotgun (WGS) entry which is preliminary data.</text>
</comment>
<feature type="region of interest" description="Disordered" evidence="5">
    <location>
        <begin position="205"/>
        <end position="234"/>
    </location>
</feature>
<feature type="compositionally biased region" description="Low complexity" evidence="5">
    <location>
        <begin position="160"/>
        <end position="185"/>
    </location>
</feature>
<dbReference type="SMART" id="SM01155">
    <property type="entry name" value="DUF1713"/>
    <property type="match status" value="1"/>
</dbReference>
<feature type="region of interest" description="Disordered" evidence="5">
    <location>
        <begin position="291"/>
        <end position="313"/>
    </location>
</feature>
<sequence>MLKSCSDIHVASFFSQHRPISVSQVIPPATTTEAFSSLFNPAKPAPKSKAQDVIYTLSSAVDTLDQAVASQQDGQPQQQQQNQTPEELDLRAAVAQAQSQASTNSPETQHLDNLPAKSLHINLQELAKNFRPFVPPPPPVPMGALREASGRKRAAAGREQSQQQQQQQTPQTTDQQQQQQPTKQTTWTSTLTVYESTHADGRKTYKTYATPITRMPTSPSSIKELRPQGSQEVDAEHDSLQHQQHQQEIRYLPPASTLQPFLSRMQARQLSYADRLDARFGRMRLQEEGEEEGGGMQAISVKRQRKLKMKKHKYKKLMKRTKNLRRRLDKT</sequence>
<dbReference type="PANTHER" id="PTHR32035">
    <property type="entry name" value="AURORA KINASE A-INTERACTING PROTEIN"/>
    <property type="match status" value="1"/>
</dbReference>
<keyword evidence="2" id="KW-0496">Mitochondrion</keyword>
<feature type="compositionally biased region" description="Basic residues" evidence="5">
    <location>
        <begin position="302"/>
        <end position="313"/>
    </location>
</feature>
<feature type="compositionally biased region" description="Low complexity" evidence="5">
    <location>
        <begin position="71"/>
        <end position="83"/>
    </location>
</feature>
<feature type="region of interest" description="Disordered" evidence="5">
    <location>
        <begin position="130"/>
        <end position="185"/>
    </location>
</feature>
<dbReference type="GO" id="GO:0005739">
    <property type="term" value="C:mitochondrion"/>
    <property type="evidence" value="ECO:0007669"/>
    <property type="project" value="UniProtKB-SubCell"/>
</dbReference>
<evidence type="ECO:0000256" key="2">
    <source>
        <dbReference type="ARBA" id="ARBA00023128"/>
    </source>
</evidence>
<feature type="region of interest" description="Disordered" evidence="5">
    <location>
        <begin position="68"/>
        <end position="112"/>
    </location>
</feature>
<comment type="similarity">
    <text evidence="3">Belongs to the mitochondrion-specific ribosomal protein mS38 family.</text>
</comment>
<proteinExistence type="inferred from homology"/>
<keyword evidence="8" id="KW-1185">Reference proteome</keyword>
<dbReference type="EMBL" id="JAPUFD010000007">
    <property type="protein sequence ID" value="MDI1488510.1"/>
    <property type="molecule type" value="Genomic_DNA"/>
</dbReference>
<protein>
    <recommendedName>
        <fullName evidence="4">Small ribosomal subunit protein mS38</fullName>
    </recommendedName>
</protein>
<dbReference type="Pfam" id="PF08213">
    <property type="entry name" value="COX24_C"/>
    <property type="match status" value="1"/>
</dbReference>
<evidence type="ECO:0000256" key="1">
    <source>
        <dbReference type="ARBA" id="ARBA00004173"/>
    </source>
</evidence>
<evidence type="ECO:0000313" key="7">
    <source>
        <dbReference type="EMBL" id="MDI1488510.1"/>
    </source>
</evidence>
<accession>A0AA43QQF1</accession>
<dbReference type="AlphaFoldDB" id="A0AA43QQF1"/>
<gene>
    <name evidence="7" type="ORF">OHK93_007785</name>
</gene>
<dbReference type="PANTHER" id="PTHR32035:SF3">
    <property type="entry name" value="SMALL RIBOSOMAL SUBUNIT PROTEIN MS38"/>
    <property type="match status" value="1"/>
</dbReference>
<evidence type="ECO:0000256" key="4">
    <source>
        <dbReference type="ARBA" id="ARBA00035682"/>
    </source>
</evidence>
<feature type="domain" description="Ribosomal protein mS38 C-terminal" evidence="6">
    <location>
        <begin position="297"/>
        <end position="330"/>
    </location>
</feature>
<evidence type="ECO:0000259" key="6">
    <source>
        <dbReference type="SMART" id="SM01155"/>
    </source>
</evidence>